<sequence length="71" mass="7652">MIRLSGPWYESNDTCGGHKSFRRNLIATQPAGLADITVEVPDPGPDCCLKGRWQPTNTAVKAFVDLPGPLA</sequence>
<evidence type="ECO:0000313" key="1">
    <source>
        <dbReference type="EMBL" id="AZL60033.1"/>
    </source>
</evidence>
<protein>
    <submittedName>
        <fullName evidence="1">Uncharacterized protein</fullName>
    </submittedName>
</protein>
<dbReference type="AlphaFoldDB" id="A0A3S8U8Y9"/>
<gene>
    <name evidence="1" type="ORF">EI545_15060</name>
</gene>
<dbReference type="Proteomes" id="UP000282002">
    <property type="component" value="Chromosome"/>
</dbReference>
<organism evidence="1 2">
    <name type="scientific">Tabrizicola piscis</name>
    <dbReference type="NCBI Taxonomy" id="2494374"/>
    <lineage>
        <taxon>Bacteria</taxon>
        <taxon>Pseudomonadati</taxon>
        <taxon>Pseudomonadota</taxon>
        <taxon>Alphaproteobacteria</taxon>
        <taxon>Rhodobacterales</taxon>
        <taxon>Paracoccaceae</taxon>
        <taxon>Tabrizicola</taxon>
    </lineage>
</organism>
<proteinExistence type="predicted"/>
<dbReference type="RefSeq" id="WP_125326228.1">
    <property type="nucleotide sequence ID" value="NZ_CP034328.1"/>
</dbReference>
<keyword evidence="2" id="KW-1185">Reference proteome</keyword>
<evidence type="ECO:0000313" key="2">
    <source>
        <dbReference type="Proteomes" id="UP000282002"/>
    </source>
</evidence>
<accession>A0A3S8U8Y9</accession>
<dbReference type="KEGG" id="taw:EI545_15060"/>
<reference evidence="1 2" key="1">
    <citation type="submission" date="2018-12" db="EMBL/GenBank/DDBJ databases">
        <title>Complete genome sequencing of Tabrizicola sp. K13M18.</title>
        <authorList>
            <person name="Bae J.-W."/>
        </authorList>
    </citation>
    <scope>NUCLEOTIDE SEQUENCE [LARGE SCALE GENOMIC DNA]</scope>
    <source>
        <strain evidence="1 2">K13M18</strain>
    </source>
</reference>
<name>A0A3S8U8Y9_9RHOB</name>
<dbReference type="EMBL" id="CP034328">
    <property type="protein sequence ID" value="AZL60033.1"/>
    <property type="molecule type" value="Genomic_DNA"/>
</dbReference>